<gene>
    <name evidence="5" type="ORF">CMV_025323</name>
</gene>
<dbReference type="Gene3D" id="3.50.50.60">
    <property type="entry name" value="FAD/NAD(P)-binding domain"/>
    <property type="match status" value="1"/>
</dbReference>
<proteinExistence type="predicted"/>
<evidence type="ECO:0000313" key="6">
    <source>
        <dbReference type="Proteomes" id="UP000737018"/>
    </source>
</evidence>
<reference evidence="5" key="1">
    <citation type="submission" date="2020-03" db="EMBL/GenBank/DDBJ databases">
        <title>Castanea mollissima Vanexum genome sequencing.</title>
        <authorList>
            <person name="Staton M."/>
        </authorList>
    </citation>
    <scope>NUCLEOTIDE SEQUENCE</scope>
    <source>
        <tissue evidence="5">Leaf</tissue>
    </source>
</reference>
<dbReference type="PANTHER" id="PTHR13847">
    <property type="entry name" value="SARCOSINE DEHYDROGENASE-RELATED"/>
    <property type="match status" value="1"/>
</dbReference>
<keyword evidence="1" id="KW-0560">Oxidoreductase</keyword>
<feature type="domain" description="FAD dependent oxidoreductase" evidence="4">
    <location>
        <begin position="26"/>
        <end position="75"/>
    </location>
</feature>
<dbReference type="PANTHER" id="PTHR13847:SF287">
    <property type="entry name" value="FAD-DEPENDENT OXIDOREDUCTASE DOMAIN-CONTAINING PROTEIN 1"/>
    <property type="match status" value="1"/>
</dbReference>
<organism evidence="5 6">
    <name type="scientific">Castanea mollissima</name>
    <name type="common">Chinese chestnut</name>
    <dbReference type="NCBI Taxonomy" id="60419"/>
    <lineage>
        <taxon>Eukaryota</taxon>
        <taxon>Viridiplantae</taxon>
        <taxon>Streptophyta</taxon>
        <taxon>Embryophyta</taxon>
        <taxon>Tracheophyta</taxon>
        <taxon>Spermatophyta</taxon>
        <taxon>Magnoliopsida</taxon>
        <taxon>eudicotyledons</taxon>
        <taxon>Gunneridae</taxon>
        <taxon>Pentapetalae</taxon>
        <taxon>rosids</taxon>
        <taxon>fabids</taxon>
        <taxon>Fagales</taxon>
        <taxon>Fagaceae</taxon>
        <taxon>Castanea</taxon>
    </lineage>
</organism>
<dbReference type="InterPro" id="IPR036188">
    <property type="entry name" value="FAD/NAD-bd_sf"/>
</dbReference>
<dbReference type="GO" id="GO:0016491">
    <property type="term" value="F:oxidoreductase activity"/>
    <property type="evidence" value="ECO:0007669"/>
    <property type="project" value="UniProtKB-KW"/>
</dbReference>
<dbReference type="Gene3D" id="3.30.9.10">
    <property type="entry name" value="D-Amino Acid Oxidase, subunit A, domain 2"/>
    <property type="match status" value="1"/>
</dbReference>
<dbReference type="SUPFAM" id="SSF51905">
    <property type="entry name" value="FAD/NAD(P)-binding domain"/>
    <property type="match status" value="1"/>
</dbReference>
<evidence type="ECO:0000313" key="5">
    <source>
        <dbReference type="EMBL" id="KAF3948712.1"/>
    </source>
</evidence>
<accession>A0A8J4QCT0</accession>
<dbReference type="Pfam" id="PF01266">
    <property type="entry name" value="DAO"/>
    <property type="match status" value="1"/>
</dbReference>
<dbReference type="InterPro" id="IPR006076">
    <property type="entry name" value="FAD-dep_OxRdtase"/>
</dbReference>
<comment type="function">
    <text evidence="3">Required for the assembly of the mitochondrial membrane respiratory chain NADH dehydrogenase (Complex I). Involved in mid-late stages of complex I assembly.</text>
</comment>
<dbReference type="OrthoDB" id="498204at2759"/>
<keyword evidence="6" id="KW-1185">Reference proteome</keyword>
<evidence type="ECO:0000256" key="2">
    <source>
        <dbReference type="ARBA" id="ARBA00039785"/>
    </source>
</evidence>
<dbReference type="GO" id="GO:0005737">
    <property type="term" value="C:cytoplasm"/>
    <property type="evidence" value="ECO:0007669"/>
    <property type="project" value="TreeGrafter"/>
</dbReference>
<comment type="caution">
    <text evidence="5">The sequence shown here is derived from an EMBL/GenBank/DDBJ whole genome shotgun (WGS) entry which is preliminary data.</text>
</comment>
<protein>
    <recommendedName>
        <fullName evidence="2">FAD-dependent oxidoreductase domain-containing protein 1</fullName>
    </recommendedName>
</protein>
<evidence type="ECO:0000256" key="3">
    <source>
        <dbReference type="ARBA" id="ARBA00046185"/>
    </source>
</evidence>
<evidence type="ECO:0000256" key="1">
    <source>
        <dbReference type="ARBA" id="ARBA00023002"/>
    </source>
</evidence>
<dbReference type="EMBL" id="JRKL02006597">
    <property type="protein sequence ID" value="KAF3948712.1"/>
    <property type="molecule type" value="Genomic_DNA"/>
</dbReference>
<dbReference type="Proteomes" id="UP000737018">
    <property type="component" value="Unassembled WGS sequence"/>
</dbReference>
<sequence length="92" mass="9680">MAVLLSLFKSLFRNIREAANNFKSRKVRIGLRPYMLDGKPVIGSVPGLSNVFLATGHEGGGLSMALGTAEMAADLVLGNPGTIDHAPFVVQG</sequence>
<dbReference type="AlphaFoldDB" id="A0A8J4QCT0"/>
<name>A0A8J4QCT0_9ROSI</name>
<evidence type="ECO:0000259" key="4">
    <source>
        <dbReference type="Pfam" id="PF01266"/>
    </source>
</evidence>